<dbReference type="EMBL" id="CP026118">
    <property type="protein sequence ID" value="QAS52798.1"/>
    <property type="molecule type" value="Genomic_DNA"/>
</dbReference>
<dbReference type="RefSeq" id="WP_128525075.1">
    <property type="nucleotide sequence ID" value="NZ_CP026118.1"/>
</dbReference>
<dbReference type="KEGG" id="hli:HLI_11625"/>
<dbReference type="AlphaFoldDB" id="A0A410MDP2"/>
<organism evidence="1 2">
    <name type="scientific">Halobacillus litoralis</name>
    <dbReference type="NCBI Taxonomy" id="45668"/>
    <lineage>
        <taxon>Bacteria</taxon>
        <taxon>Bacillati</taxon>
        <taxon>Bacillota</taxon>
        <taxon>Bacilli</taxon>
        <taxon>Bacillales</taxon>
        <taxon>Bacillaceae</taxon>
        <taxon>Halobacillus</taxon>
    </lineage>
</organism>
<evidence type="ECO:0000313" key="1">
    <source>
        <dbReference type="EMBL" id="QAS52798.1"/>
    </source>
</evidence>
<evidence type="ECO:0008006" key="3">
    <source>
        <dbReference type="Google" id="ProtNLM"/>
    </source>
</evidence>
<proteinExistence type="predicted"/>
<gene>
    <name evidence="1" type="ORF">HLI_11625</name>
</gene>
<sequence length="213" mass="23203">MYKVSSILSKFADSLAKKEDSNIGKIFTIFSEQLEDLKFTNQRIKEWRLIDNAEGIALDLIGENVLQPRGVATDEVYRVLLKSKIARNLSTGDINTIIRVLSLALDSEPSDVSIQETWADEVDPRPAGISVIQVPLRRLNEVGLPADQFARIIQRTVSAGVKVNSIELSGTFEFGSTDIQTDATAGFSSVDSPDTGGYLGSAFVPASNEDLPI</sequence>
<reference evidence="1 2" key="1">
    <citation type="submission" date="2018-01" db="EMBL/GenBank/DDBJ databases">
        <title>The whole genome sequencing and assembly of Halobacillus litoralis ERB031 strain.</title>
        <authorList>
            <person name="Lee S.-J."/>
            <person name="Park M.-K."/>
            <person name="Kim J.-Y."/>
            <person name="Lee Y.-J."/>
            <person name="Yi H."/>
            <person name="Bahn Y.-S."/>
            <person name="Kim J.F."/>
            <person name="Lee D.-W."/>
        </authorList>
    </citation>
    <scope>NUCLEOTIDE SEQUENCE [LARGE SCALE GENOMIC DNA]</scope>
    <source>
        <strain evidence="1 2">ERB 031</strain>
    </source>
</reference>
<evidence type="ECO:0000313" key="2">
    <source>
        <dbReference type="Proteomes" id="UP000287756"/>
    </source>
</evidence>
<dbReference type="Proteomes" id="UP000287756">
    <property type="component" value="Chromosome"/>
</dbReference>
<name>A0A410MDP2_9BACI</name>
<accession>A0A410MDP2</accession>
<protein>
    <recommendedName>
        <fullName evidence="3">DUF2612 domain-containing protein</fullName>
    </recommendedName>
</protein>
<dbReference type="OrthoDB" id="2087266at2"/>